<dbReference type="PROSITE" id="PS51257">
    <property type="entry name" value="PROKAR_LIPOPROTEIN"/>
    <property type="match status" value="1"/>
</dbReference>
<dbReference type="SUPFAM" id="SSF56925">
    <property type="entry name" value="OMPA-like"/>
    <property type="match status" value="1"/>
</dbReference>
<evidence type="ECO:0000313" key="4">
    <source>
        <dbReference type="Proteomes" id="UP000245390"/>
    </source>
</evidence>
<dbReference type="Proteomes" id="UP000245390">
    <property type="component" value="Unassembled WGS sequence"/>
</dbReference>
<evidence type="ECO:0000256" key="1">
    <source>
        <dbReference type="SAM" id="SignalP"/>
    </source>
</evidence>
<keyword evidence="1" id="KW-0732">Signal</keyword>
<evidence type="ECO:0000259" key="2">
    <source>
        <dbReference type="Pfam" id="PF01298"/>
    </source>
</evidence>
<dbReference type="Gene3D" id="2.40.160.90">
    <property type="match status" value="1"/>
</dbReference>
<feature type="signal peptide" evidence="1">
    <location>
        <begin position="1"/>
        <end position="20"/>
    </location>
</feature>
<name>A0A316G8N1_9RHOB</name>
<comment type="caution">
    <text evidence="3">The sequence shown here is derived from an EMBL/GenBank/DDBJ whole genome shotgun (WGS) entry which is preliminary data.</text>
</comment>
<accession>A0A316G8N1</accession>
<dbReference type="AlphaFoldDB" id="A0A316G8N1"/>
<organism evidence="3 4">
    <name type="scientific">Silicimonas algicola</name>
    <dbReference type="NCBI Taxonomy" id="1826607"/>
    <lineage>
        <taxon>Bacteria</taxon>
        <taxon>Pseudomonadati</taxon>
        <taxon>Pseudomonadota</taxon>
        <taxon>Alphaproteobacteria</taxon>
        <taxon>Rhodobacterales</taxon>
        <taxon>Paracoccaceae</taxon>
    </lineage>
</organism>
<gene>
    <name evidence="3" type="ORF">C8D95_104238</name>
</gene>
<dbReference type="InterPro" id="IPR001677">
    <property type="entry name" value="TbpB_B_D"/>
</dbReference>
<dbReference type="EMBL" id="QGGV01000004">
    <property type="protein sequence ID" value="PWK56565.1"/>
    <property type="molecule type" value="Genomic_DNA"/>
</dbReference>
<reference evidence="3 4" key="1">
    <citation type="submission" date="2018-05" db="EMBL/GenBank/DDBJ databases">
        <title>Genomic Encyclopedia of Type Strains, Phase IV (KMG-IV): sequencing the most valuable type-strain genomes for metagenomic binning, comparative biology and taxonomic classification.</title>
        <authorList>
            <person name="Goeker M."/>
        </authorList>
    </citation>
    <scope>NUCLEOTIDE SEQUENCE [LARGE SCALE GENOMIC DNA]</scope>
    <source>
        <strain evidence="3 4">DSM 103371</strain>
    </source>
</reference>
<dbReference type="InterPro" id="IPR011250">
    <property type="entry name" value="OMP/PagP_B-barrel"/>
</dbReference>
<evidence type="ECO:0000313" key="3">
    <source>
        <dbReference type="EMBL" id="PWK56565.1"/>
    </source>
</evidence>
<dbReference type="Pfam" id="PF01298">
    <property type="entry name" value="TbpB_B_D"/>
    <property type="match status" value="1"/>
</dbReference>
<keyword evidence="4" id="KW-1185">Reference proteome</keyword>
<feature type="domain" description="Transferrin-binding protein B C-lobe/N-lobe beta-barrel" evidence="2">
    <location>
        <begin position="197"/>
        <end position="291"/>
    </location>
</feature>
<proteinExistence type="predicted"/>
<dbReference type="RefSeq" id="WP_206508387.1">
    <property type="nucleotide sequence ID" value="NZ_CP034588.1"/>
</dbReference>
<feature type="chain" id="PRO_5016266120" description="Transferrin-binding protein B C-lobe/N-lobe beta-barrel domain-containing protein" evidence="1">
    <location>
        <begin position="21"/>
        <end position="292"/>
    </location>
</feature>
<protein>
    <recommendedName>
        <fullName evidence="2">Transferrin-binding protein B C-lobe/N-lobe beta-barrel domain-containing protein</fullName>
    </recommendedName>
</protein>
<sequence length="292" mass="29445">MRNYLLLVCCGLLTAACGGGSGVGSPGGTIPFTSWDNVPENGTVRLQGAAKSAAYSYDLITDNVDVGPIVSDDNAYLDITFKNGEATRVVIGNTGAPIDVNEADGAVYQDFGIVIAGQTADGEDTLVAADELDLGYQYQNFGVWVIGYNTGAGTVGTGSFGLSTAAADLPTSSIPATYIGYSAGLVTDGTGYFGTTADAQIVADFAASGVTVSTSNTRLVDIDTLLDAGPAGELDYSGTGTISESTFDASMISALTTGTAEGQFYGPNAEEVGGTFTSSGNGIIHVGSFGAN</sequence>